<organism evidence="2 3">
    <name type="scientific">Reticulibacter mediterranei</name>
    <dbReference type="NCBI Taxonomy" id="2778369"/>
    <lineage>
        <taxon>Bacteria</taxon>
        <taxon>Bacillati</taxon>
        <taxon>Chloroflexota</taxon>
        <taxon>Ktedonobacteria</taxon>
        <taxon>Ktedonobacterales</taxon>
        <taxon>Reticulibacteraceae</taxon>
        <taxon>Reticulibacter</taxon>
    </lineage>
</organism>
<reference evidence="2" key="1">
    <citation type="submission" date="2020-10" db="EMBL/GenBank/DDBJ databases">
        <title>Taxonomic study of unclassified bacteria belonging to the class Ktedonobacteria.</title>
        <authorList>
            <person name="Yabe S."/>
            <person name="Wang C.M."/>
            <person name="Zheng Y."/>
            <person name="Sakai Y."/>
            <person name="Cavaletti L."/>
            <person name="Monciardini P."/>
            <person name="Donadio S."/>
        </authorList>
    </citation>
    <scope>NUCLEOTIDE SEQUENCE</scope>
    <source>
        <strain evidence="2">ID150040</strain>
    </source>
</reference>
<accession>A0A8J3MZ48</accession>
<evidence type="ECO:0000256" key="1">
    <source>
        <dbReference type="SAM" id="MobiDB-lite"/>
    </source>
</evidence>
<dbReference type="EMBL" id="BNJK01000001">
    <property type="protein sequence ID" value="GHO92754.1"/>
    <property type="molecule type" value="Genomic_DNA"/>
</dbReference>
<comment type="caution">
    <text evidence="2">The sequence shown here is derived from an EMBL/GenBank/DDBJ whole genome shotgun (WGS) entry which is preliminary data.</text>
</comment>
<keyword evidence="3" id="KW-1185">Reference proteome</keyword>
<dbReference type="Proteomes" id="UP000597444">
    <property type="component" value="Unassembled WGS sequence"/>
</dbReference>
<proteinExistence type="predicted"/>
<gene>
    <name evidence="2" type="ORF">KSF_028020</name>
</gene>
<protein>
    <submittedName>
        <fullName evidence="2">Uncharacterized protein</fullName>
    </submittedName>
</protein>
<dbReference type="AlphaFoldDB" id="A0A8J3MZ48"/>
<feature type="compositionally biased region" description="Basic and acidic residues" evidence="1">
    <location>
        <begin position="31"/>
        <end position="48"/>
    </location>
</feature>
<sequence length="97" mass="10459">MAEHSRNTDQTAPEDVTSTDPGTMTVPPVEGRTDIDLEDAQLRPEDIKAGSTTAITPPELASKPPAEGRNDIASDLEEEQRNAYSARQQKGKGKQAK</sequence>
<evidence type="ECO:0000313" key="3">
    <source>
        <dbReference type="Proteomes" id="UP000597444"/>
    </source>
</evidence>
<evidence type="ECO:0000313" key="2">
    <source>
        <dbReference type="EMBL" id="GHO92754.1"/>
    </source>
</evidence>
<feature type="compositionally biased region" description="Polar residues" evidence="1">
    <location>
        <begin position="8"/>
        <end position="22"/>
    </location>
</feature>
<dbReference type="RefSeq" id="WP_220203573.1">
    <property type="nucleotide sequence ID" value="NZ_BNJK01000001.1"/>
</dbReference>
<feature type="region of interest" description="Disordered" evidence="1">
    <location>
        <begin position="1"/>
        <end position="97"/>
    </location>
</feature>
<name>A0A8J3MZ48_9CHLR</name>